<name>A0AAD2CSL3_9STRA</name>
<proteinExistence type="predicted"/>
<comment type="caution">
    <text evidence="1">The sequence shown here is derived from an EMBL/GenBank/DDBJ whole genome shotgun (WGS) entry which is preliminary data.</text>
</comment>
<evidence type="ECO:0000313" key="1">
    <source>
        <dbReference type="EMBL" id="CAJ1945103.1"/>
    </source>
</evidence>
<gene>
    <name evidence="1" type="ORF">CYCCA115_LOCUS9247</name>
</gene>
<sequence length="120" mass="13639">MSARFLLTRTSQTLLLKTSIVPSVGRRNLSSQGIAAVKKLRTVLEDYRRENCTQELPSRVKKQLLQEAQTEGFVDQNGMIRVIQNIHKNDQISLNDLEVIFREHGGQTSSIAVEEMMKLL</sequence>
<dbReference type="EMBL" id="CAKOGP040001335">
    <property type="protein sequence ID" value="CAJ1945103.1"/>
    <property type="molecule type" value="Genomic_DNA"/>
</dbReference>
<keyword evidence="2" id="KW-1185">Reference proteome</keyword>
<dbReference type="AlphaFoldDB" id="A0AAD2CSL3"/>
<accession>A0AAD2CSL3</accession>
<organism evidence="1 2">
    <name type="scientific">Cylindrotheca closterium</name>
    <dbReference type="NCBI Taxonomy" id="2856"/>
    <lineage>
        <taxon>Eukaryota</taxon>
        <taxon>Sar</taxon>
        <taxon>Stramenopiles</taxon>
        <taxon>Ochrophyta</taxon>
        <taxon>Bacillariophyta</taxon>
        <taxon>Bacillariophyceae</taxon>
        <taxon>Bacillariophycidae</taxon>
        <taxon>Bacillariales</taxon>
        <taxon>Bacillariaceae</taxon>
        <taxon>Cylindrotheca</taxon>
    </lineage>
</organism>
<evidence type="ECO:0000313" key="2">
    <source>
        <dbReference type="Proteomes" id="UP001295423"/>
    </source>
</evidence>
<dbReference type="Proteomes" id="UP001295423">
    <property type="component" value="Unassembled WGS sequence"/>
</dbReference>
<protein>
    <submittedName>
        <fullName evidence="1">Uncharacterized protein</fullName>
    </submittedName>
</protein>
<reference evidence="1" key="1">
    <citation type="submission" date="2023-08" db="EMBL/GenBank/DDBJ databases">
        <authorList>
            <person name="Audoor S."/>
            <person name="Bilcke G."/>
        </authorList>
    </citation>
    <scope>NUCLEOTIDE SEQUENCE</scope>
</reference>